<feature type="region of interest" description="Disordered" evidence="3">
    <location>
        <begin position="600"/>
        <end position="619"/>
    </location>
</feature>
<feature type="region of interest" description="Disordered" evidence="3">
    <location>
        <begin position="1927"/>
        <end position="1960"/>
    </location>
</feature>
<dbReference type="InterPro" id="IPR009072">
    <property type="entry name" value="Histone-fold"/>
</dbReference>
<dbReference type="SUPFAM" id="SSF48065">
    <property type="entry name" value="DBL homology domain (DH-domain)"/>
    <property type="match status" value="1"/>
</dbReference>
<feature type="compositionally biased region" description="Polar residues" evidence="3">
    <location>
        <begin position="1404"/>
        <end position="1422"/>
    </location>
</feature>
<dbReference type="PROSITE" id="PS50212">
    <property type="entry name" value="RASGEF_NTER"/>
    <property type="match status" value="1"/>
</dbReference>
<dbReference type="SMART" id="SM00147">
    <property type="entry name" value="RasGEF"/>
    <property type="match status" value="1"/>
</dbReference>
<comment type="caution">
    <text evidence="8">The sequence shown here is derived from an EMBL/GenBank/DDBJ whole genome shotgun (WGS) entry which is preliminary data.</text>
</comment>
<dbReference type="PROSITE" id="PS50010">
    <property type="entry name" value="DH_2"/>
    <property type="match status" value="1"/>
</dbReference>
<dbReference type="CDD" id="cd06224">
    <property type="entry name" value="REM"/>
    <property type="match status" value="1"/>
</dbReference>
<feature type="region of interest" description="Disordered" evidence="3">
    <location>
        <begin position="1404"/>
        <end position="1514"/>
    </location>
</feature>
<evidence type="ECO:0000259" key="7">
    <source>
        <dbReference type="PROSITE" id="PS50212"/>
    </source>
</evidence>
<feature type="compositionally biased region" description="Low complexity" evidence="3">
    <location>
        <begin position="1440"/>
        <end position="1459"/>
    </location>
</feature>
<dbReference type="InterPro" id="IPR011993">
    <property type="entry name" value="PH-like_dom_sf"/>
</dbReference>
<dbReference type="InterPro" id="IPR008937">
    <property type="entry name" value="Ras-like_GEF"/>
</dbReference>
<feature type="domain" description="DH" evidence="6">
    <location>
        <begin position="246"/>
        <end position="436"/>
    </location>
</feature>
<feature type="compositionally biased region" description="Pro residues" evidence="3">
    <location>
        <begin position="1430"/>
        <end position="1439"/>
    </location>
</feature>
<feature type="compositionally biased region" description="Polar residues" evidence="3">
    <location>
        <begin position="1329"/>
        <end position="1338"/>
    </location>
</feature>
<dbReference type="Gene3D" id="6.10.250.3060">
    <property type="match status" value="1"/>
</dbReference>
<dbReference type="PROSITE" id="PS50009">
    <property type="entry name" value="RASGEF_CAT"/>
    <property type="match status" value="1"/>
</dbReference>
<feature type="domain" description="Ras-GEF" evidence="5">
    <location>
        <begin position="992"/>
        <end position="1259"/>
    </location>
</feature>
<dbReference type="Gene3D" id="1.20.870.10">
    <property type="entry name" value="Son of sevenless (SoS) protein Chain: S domain 1"/>
    <property type="match status" value="2"/>
</dbReference>
<feature type="compositionally biased region" description="Low complexity" evidence="3">
    <location>
        <begin position="1615"/>
        <end position="1631"/>
    </location>
</feature>
<feature type="region of interest" description="Disordered" evidence="3">
    <location>
        <begin position="1526"/>
        <end position="1557"/>
    </location>
</feature>
<dbReference type="Gene3D" id="1.10.20.10">
    <property type="entry name" value="Histone, subunit A"/>
    <property type="match status" value="1"/>
</dbReference>
<feature type="compositionally biased region" description="Basic residues" evidence="3">
    <location>
        <begin position="1469"/>
        <end position="1478"/>
    </location>
</feature>
<dbReference type="GO" id="GO:0005085">
    <property type="term" value="F:guanyl-nucleotide exchange factor activity"/>
    <property type="evidence" value="ECO:0007669"/>
    <property type="project" value="UniProtKB-KW"/>
</dbReference>
<dbReference type="CDD" id="cd22915">
    <property type="entry name" value="HFD_SOS1_rpt2"/>
    <property type="match status" value="1"/>
</dbReference>
<dbReference type="InterPro" id="IPR036964">
    <property type="entry name" value="RASGEF_cat_dom_sf"/>
</dbReference>
<dbReference type="SUPFAM" id="SSF47113">
    <property type="entry name" value="Histone-fold"/>
    <property type="match status" value="1"/>
</dbReference>
<evidence type="ECO:0000259" key="6">
    <source>
        <dbReference type="PROSITE" id="PS50010"/>
    </source>
</evidence>
<dbReference type="GO" id="GO:0005886">
    <property type="term" value="C:plasma membrane"/>
    <property type="evidence" value="ECO:0007669"/>
    <property type="project" value="TreeGrafter"/>
</dbReference>
<evidence type="ECO:0000313" key="9">
    <source>
        <dbReference type="Proteomes" id="UP001142055"/>
    </source>
</evidence>
<dbReference type="CDD" id="cd00155">
    <property type="entry name" value="RasGEF"/>
    <property type="match status" value="1"/>
</dbReference>
<feature type="compositionally biased region" description="Low complexity" evidence="3">
    <location>
        <begin position="1927"/>
        <end position="1946"/>
    </location>
</feature>
<protein>
    <recommendedName>
        <fullName evidence="10">Son of sevenless</fullName>
    </recommendedName>
</protein>
<organism evidence="8 9">
    <name type="scientific">Blomia tropicalis</name>
    <name type="common">Mite</name>
    <dbReference type="NCBI Taxonomy" id="40697"/>
    <lineage>
        <taxon>Eukaryota</taxon>
        <taxon>Metazoa</taxon>
        <taxon>Ecdysozoa</taxon>
        <taxon>Arthropoda</taxon>
        <taxon>Chelicerata</taxon>
        <taxon>Arachnida</taxon>
        <taxon>Acari</taxon>
        <taxon>Acariformes</taxon>
        <taxon>Sarcoptiformes</taxon>
        <taxon>Astigmata</taxon>
        <taxon>Glycyphagoidea</taxon>
        <taxon>Echimyopodidae</taxon>
        <taxon>Blomia</taxon>
    </lineage>
</organism>
<feature type="compositionally biased region" description="Basic residues" evidence="3">
    <location>
        <begin position="1365"/>
        <end position="1384"/>
    </location>
</feature>
<dbReference type="SMART" id="SM00233">
    <property type="entry name" value="PH"/>
    <property type="match status" value="1"/>
</dbReference>
<dbReference type="InterPro" id="IPR001895">
    <property type="entry name" value="RASGEF_cat_dom"/>
</dbReference>
<feature type="compositionally biased region" description="Polar residues" evidence="3">
    <location>
        <begin position="1351"/>
        <end position="1364"/>
    </location>
</feature>
<keyword evidence="1 2" id="KW-0344">Guanine-nucleotide releasing factor</keyword>
<evidence type="ECO:0008006" key="10">
    <source>
        <dbReference type="Google" id="ProtNLM"/>
    </source>
</evidence>
<gene>
    <name evidence="8" type="ORF">RDWZM_009776</name>
</gene>
<evidence type="ECO:0000259" key="5">
    <source>
        <dbReference type="PROSITE" id="PS50009"/>
    </source>
</evidence>
<keyword evidence="9" id="KW-1185">Reference proteome</keyword>
<dbReference type="EMBL" id="JAPWDV010000003">
    <property type="protein sequence ID" value="KAJ6218619.1"/>
    <property type="molecule type" value="Genomic_DNA"/>
</dbReference>
<dbReference type="SUPFAM" id="SSF48366">
    <property type="entry name" value="Ras GEF"/>
    <property type="match status" value="1"/>
</dbReference>
<feature type="compositionally biased region" description="Pro residues" evidence="3">
    <location>
        <begin position="1536"/>
        <end position="1547"/>
    </location>
</feature>
<sequence length="2154" mass="243116">MYSSEGYDFNSEENAKKWRGLFITALRQILKNTHPNLISKQESLNYVESLLFRLLNMIITSPNNAVGSSTSTSITFHHLPDLEERIKRLFPTPLKEWAIKKAHEILSQLKNHRKRKISNADKMPLKTPVDKFHQLLQKEVLGHKVDIQVSQYILAVLEYIATDILQRSCHYVRNMTHTEITCQDIRVAMCADKVLMDLFYGDVEEVFGPPPSAGYHHHHQTSFLFESDATDNEFGKPTNDTERMAQYMDAVKELIREEQQFIRDLNLIIKVFRDPLTSVLDEKDLEKIFGNIDDILEFSNTFVFSLEDAIEICEEELPSIATCLEEFAEEQEFDVFEKYANDVSSFHLREHLCQLLSTPEISSRLLKTFNAPMLSALRYVLPQLLLVPVYHCFSYIKAISNFKELSIDIPKLEEERNSFEQAEALMLPVKNQLEKTLSKLSKFGESYFLRTGSRTSRPKALAKMSEIQRSIDGWEGKDIGQSCNEFIMEGPLSKVSGIGIGHRSTRLTERQAFLFDGLIVLCKPNTKRSTMSAVTGRDTSASNCDWRLKERFLIRNIEIVDKLDDLDRNSNFYLPIGNNTNNGTSTNTSVTSTTTITTTSTTNAVQGGGGDQSLSSLSSDTQSVTTSVSNLSMVGSYPGSSNFAGTNDSFTNHNMRYAFVIKPRNQNHIVLVTKTPEEKERWISQLTLLNTRSMLDRILDSRLNEEAKKHPLQLPHPSAYRFATEDFDTNIIFEDRTNPTSNVPLIKGATLLKLIERLTYHEYGDTPLIRTFLTTYRSFCTPVELLKLLIERFEIPNPDFISCMQAMSFANDELASPTNCGPELIHGHDNDVVVANGIESITPNTTGPTSPISPTQSMLDSNLNFNFPDVHEEHDNGQRERDYREMLKKFRKDYAQPVQVRVINVLRHWIENHFYDFERDKSLLDSLNEFLESKKTAPRHIRKLIQHLLAMIQRKRDPPITENKTIHNASKLQHIEWHLTRNKDEFDLLTLHPVEIARQLTLLESDLYRAVKPSELVGIEGQAGVWTKKDKQKTSPNLLKLIRHNTNFIFYLEKCIVEAENFEERTAIMQRIIEIMVVLQELNNFNGVLEVVSAMNSASVHRLEHTVNYIFEKNNKLKKAFDEAKELSPDHYRKYHEKLRSINPPCVPFFGIYLTNIVHLEEGNPEYLSPPNHLENMSLHDNSGILSDEAVNCKLINFSKKRKVAEITCEIQNYQNLQYCLMLEPSIRHFLENLSPMGDMDENEFGIYLFNKSLEIEPRGSKAPVKMPRRWPDRSLKSPGLNLKARIDRSLRFAHIPSLPSIDPLISNFTNSLSGNHSREASGHHSGHSAPNSANSNAGEMDNISLMKQQISPSTPLTPPQSATSHHHNHNHNHHHHHQHHHHSSLINDPIFAPVMIGGVSSGCGNQSCASPTTPIHSTQRFFPSHPCTSLPPPPPPHLPMSSNQSSSFSPLSNDNFSLTPPPLPPRTNRLHNARNRIHPPSYNGTTRDNENDNGTSSPISNSPPPLPPRSHSVGIHVGHVATVSRSTSMQSYRETPPPIPPFPHPGPSSSHHSHQTTVPFIHQRVNSDITLGTSSSTNSNNPNSIMRRNSTLEPTLSRRYSQGNPPQPLPSVPSSPLHHSPLTPLSPSSSIGNHPPPPLSSPSATLSSPGGNNNSTTSPVPELPPKTRFSITEALILILSSFIKMSSIAIKAIFTQKLELLEKTIQGFYLLKNAHKVRECLERLENLEKEIPSNCIELNILWQKIFQDSLFKFQELQSKNDPFNPSVSNVEAKDPSLGNTNPPSNISQQHGCMPTNTNSLTTGYQKSVPLVNSKPDNQYNANRSVVEPAIARINDCGIDWTASTTPLRSSATYRENDCRTTEIERSNSHNFASPKPEAPMPTLPFPKPKVAETITHNSIQPTIPRAIGSMAPTINVKELKLTTQNFSNTTCNPTNSNPSPNSKLPSNEEAKVQQSNSSNSVLMSNKQNLMKQIESIRNFHFLNSSNQVTNTNTNTKSTNAPVVADIVNSCNSHPAKSINSNNINLEKKLELISNDLENILNTRPNSDEFKVKLEYFKANVLKISDNDIEIKTKWMKKLATFNKQDEESLLEEKLISMKSVIEKQFASDPIPEEELENNIMVLLDTINNVKEPSQRLNEWSEMASSLLLRFALI</sequence>
<evidence type="ECO:0000259" key="4">
    <source>
        <dbReference type="PROSITE" id="PS50003"/>
    </source>
</evidence>
<feature type="compositionally biased region" description="Polar residues" evidence="3">
    <location>
        <begin position="1778"/>
        <end position="1790"/>
    </location>
</feature>
<dbReference type="GO" id="GO:0007265">
    <property type="term" value="P:Ras protein signal transduction"/>
    <property type="evidence" value="ECO:0007669"/>
    <property type="project" value="TreeGrafter"/>
</dbReference>
<dbReference type="InterPro" id="IPR000651">
    <property type="entry name" value="Ras-like_Gua-exchang_fac_N"/>
</dbReference>
<feature type="domain" description="N-terminal Ras-GEF" evidence="7">
    <location>
        <begin position="742"/>
        <end position="956"/>
    </location>
</feature>
<dbReference type="Pfam" id="PF00618">
    <property type="entry name" value="RasGEF_N"/>
    <property type="match status" value="1"/>
</dbReference>
<dbReference type="SMART" id="SM00325">
    <property type="entry name" value="RhoGEF"/>
    <property type="match status" value="1"/>
</dbReference>
<dbReference type="InterPro" id="IPR001849">
    <property type="entry name" value="PH_domain"/>
</dbReference>
<dbReference type="Gene3D" id="1.10.840.10">
    <property type="entry name" value="Ras guanine-nucleotide exchange factors catalytic domain"/>
    <property type="match status" value="1"/>
</dbReference>
<dbReference type="CDD" id="cd00160">
    <property type="entry name" value="RhoGEF"/>
    <property type="match status" value="1"/>
</dbReference>
<evidence type="ECO:0000313" key="8">
    <source>
        <dbReference type="EMBL" id="KAJ6218619.1"/>
    </source>
</evidence>
<evidence type="ECO:0000256" key="2">
    <source>
        <dbReference type="PROSITE-ProRule" id="PRU00168"/>
    </source>
</evidence>
<evidence type="ECO:0000256" key="1">
    <source>
        <dbReference type="ARBA" id="ARBA00022658"/>
    </source>
</evidence>
<name>A0A9Q0RLC1_BLOTA</name>
<dbReference type="PROSITE" id="PS50003">
    <property type="entry name" value="PH_DOMAIN"/>
    <property type="match status" value="1"/>
</dbReference>
<feature type="region of interest" description="Disordered" evidence="3">
    <location>
        <begin position="1863"/>
        <end position="1882"/>
    </location>
</feature>
<dbReference type="PANTHER" id="PTHR23113">
    <property type="entry name" value="GUANINE NUCLEOTIDE EXCHANGE FACTOR"/>
    <property type="match status" value="1"/>
</dbReference>
<dbReference type="Proteomes" id="UP001142055">
    <property type="component" value="Chromosome 3"/>
</dbReference>
<feature type="region of interest" description="Disordered" evidence="3">
    <location>
        <begin position="1351"/>
        <end position="1385"/>
    </location>
</feature>
<dbReference type="SUPFAM" id="SSF50729">
    <property type="entry name" value="PH domain-like"/>
    <property type="match status" value="1"/>
</dbReference>
<dbReference type="PANTHER" id="PTHR23113:SF363">
    <property type="entry name" value="PROTEIN SON OF SEVENLESS"/>
    <property type="match status" value="1"/>
</dbReference>
<dbReference type="InterPro" id="IPR035899">
    <property type="entry name" value="DBL_dom_sf"/>
</dbReference>
<dbReference type="Gene3D" id="2.30.29.30">
    <property type="entry name" value="Pleckstrin-homology domain (PH domain)/Phosphotyrosine-binding domain (PTB)"/>
    <property type="match status" value="1"/>
</dbReference>
<evidence type="ECO:0000256" key="3">
    <source>
        <dbReference type="SAM" id="MobiDB-lite"/>
    </source>
</evidence>
<feature type="domain" description="PH" evidence="4">
    <location>
        <begin position="485"/>
        <end position="691"/>
    </location>
</feature>
<dbReference type="Gene3D" id="1.20.900.10">
    <property type="entry name" value="Dbl homology (DH) domain"/>
    <property type="match status" value="1"/>
</dbReference>
<dbReference type="InterPro" id="IPR000219">
    <property type="entry name" value="DH_dom"/>
</dbReference>
<accession>A0A9Q0RLC1</accession>
<feature type="compositionally biased region" description="Low complexity" evidence="3">
    <location>
        <begin position="1642"/>
        <end position="1660"/>
    </location>
</feature>
<dbReference type="GO" id="GO:0046982">
    <property type="term" value="F:protein heterodimerization activity"/>
    <property type="evidence" value="ECO:0007669"/>
    <property type="project" value="InterPro"/>
</dbReference>
<feature type="region of interest" description="Disordered" evidence="3">
    <location>
        <begin position="1597"/>
        <end position="1666"/>
    </location>
</feature>
<dbReference type="Pfam" id="PF00621">
    <property type="entry name" value="RhoGEF"/>
    <property type="match status" value="1"/>
</dbReference>
<dbReference type="Pfam" id="PF00617">
    <property type="entry name" value="RasGEF"/>
    <property type="match status" value="1"/>
</dbReference>
<reference evidence="8" key="1">
    <citation type="submission" date="2022-12" db="EMBL/GenBank/DDBJ databases">
        <title>Genome assemblies of Blomia tropicalis.</title>
        <authorList>
            <person name="Cui Y."/>
        </authorList>
    </citation>
    <scope>NUCLEOTIDE SEQUENCE</scope>
    <source>
        <tissue evidence="8">Adult mites</tissue>
    </source>
</reference>
<feature type="region of interest" description="Disordered" evidence="3">
    <location>
        <begin position="1316"/>
        <end position="1339"/>
    </location>
</feature>
<dbReference type="SMART" id="SM00229">
    <property type="entry name" value="RasGEFN"/>
    <property type="match status" value="1"/>
</dbReference>
<proteinExistence type="predicted"/>
<dbReference type="InterPro" id="IPR023578">
    <property type="entry name" value="Ras_GEF_dom_sf"/>
</dbReference>
<feature type="region of interest" description="Disordered" evidence="3">
    <location>
        <begin position="1771"/>
        <end position="1790"/>
    </location>
</feature>